<evidence type="ECO:0000256" key="10">
    <source>
        <dbReference type="SAM" id="Coils"/>
    </source>
</evidence>
<dbReference type="OrthoDB" id="9806954at2"/>
<keyword evidence="13" id="KW-1185">Reference proteome</keyword>
<dbReference type="InterPro" id="IPR003395">
    <property type="entry name" value="RecF/RecN/SMC_N"/>
</dbReference>
<evidence type="ECO:0000256" key="2">
    <source>
        <dbReference type="ARBA" id="ARBA00009441"/>
    </source>
</evidence>
<name>A0A1H8ESW9_9BACL</name>
<feature type="coiled-coil region" evidence="10">
    <location>
        <begin position="320"/>
        <end position="364"/>
    </location>
</feature>
<dbReference type="Pfam" id="PF02463">
    <property type="entry name" value="SMC_N"/>
    <property type="match status" value="1"/>
</dbReference>
<keyword evidence="7 9" id="KW-0234">DNA repair</keyword>
<evidence type="ECO:0000256" key="4">
    <source>
        <dbReference type="ARBA" id="ARBA00022741"/>
    </source>
</evidence>
<keyword evidence="4" id="KW-0547">Nucleotide-binding</keyword>
<gene>
    <name evidence="12" type="ORF">SAMN05444955_107139</name>
</gene>
<evidence type="ECO:0000256" key="3">
    <source>
        <dbReference type="ARBA" id="ARBA00021315"/>
    </source>
</evidence>
<dbReference type="STRING" id="1173111.SAMN05444955_107139"/>
<evidence type="ECO:0000256" key="8">
    <source>
        <dbReference type="ARBA" id="ARBA00033408"/>
    </source>
</evidence>
<keyword evidence="5 9" id="KW-0227">DNA damage</keyword>
<dbReference type="NCBIfam" id="TIGR00634">
    <property type="entry name" value="recN"/>
    <property type="match status" value="1"/>
</dbReference>
<evidence type="ECO:0000256" key="5">
    <source>
        <dbReference type="ARBA" id="ARBA00022763"/>
    </source>
</evidence>
<keyword evidence="6" id="KW-0067">ATP-binding</keyword>
<dbReference type="Gene3D" id="3.40.50.300">
    <property type="entry name" value="P-loop containing nucleotide triphosphate hydrolases"/>
    <property type="match status" value="2"/>
</dbReference>
<feature type="coiled-coil region" evidence="10">
    <location>
        <begin position="162"/>
        <end position="189"/>
    </location>
</feature>
<proteinExistence type="inferred from homology"/>
<dbReference type="InterPro" id="IPR027417">
    <property type="entry name" value="P-loop_NTPase"/>
</dbReference>
<dbReference type="NCBIfam" id="NF008121">
    <property type="entry name" value="PRK10869.1"/>
    <property type="match status" value="1"/>
</dbReference>
<accession>A0A1H8ESW9</accession>
<evidence type="ECO:0000256" key="6">
    <source>
        <dbReference type="ARBA" id="ARBA00022840"/>
    </source>
</evidence>
<dbReference type="AlphaFoldDB" id="A0A1H8ESW9"/>
<protein>
    <recommendedName>
        <fullName evidence="3 9">DNA repair protein RecN</fullName>
    </recommendedName>
    <alternativeName>
        <fullName evidence="8 9">Recombination protein N</fullName>
    </alternativeName>
</protein>
<dbReference type="PANTHER" id="PTHR11059:SF0">
    <property type="entry name" value="DNA REPAIR PROTEIN RECN"/>
    <property type="match status" value="1"/>
</dbReference>
<dbReference type="EMBL" id="FOCQ01000007">
    <property type="protein sequence ID" value="SEN22234.1"/>
    <property type="molecule type" value="Genomic_DNA"/>
</dbReference>
<feature type="domain" description="RecF/RecN/SMC N-terminal" evidence="11">
    <location>
        <begin position="1"/>
        <end position="507"/>
    </location>
</feature>
<dbReference type="FunFam" id="3.40.50.300:FF:000356">
    <property type="entry name" value="DNA repair protein RecN"/>
    <property type="match status" value="1"/>
</dbReference>
<dbReference type="InterPro" id="IPR004604">
    <property type="entry name" value="DNA_recomb/repair_RecN"/>
</dbReference>
<evidence type="ECO:0000259" key="11">
    <source>
        <dbReference type="Pfam" id="PF02463"/>
    </source>
</evidence>
<comment type="function">
    <text evidence="1 9">May be involved in recombinational repair of damaged DNA.</text>
</comment>
<dbReference type="GO" id="GO:0043590">
    <property type="term" value="C:bacterial nucleoid"/>
    <property type="evidence" value="ECO:0007669"/>
    <property type="project" value="TreeGrafter"/>
</dbReference>
<sequence length="575" mass="65750">MLRELSIRQFAIIEEIQLRFEEGFHVLTGETGAGKSILIDALGLVAGGRASSEFVRHGADKAEVEALFELSPSHPVRPVLAEWGIEEDPDSLIIRREITATGKSTCRINGRIVTLSMLKQIGKKLLDISGQHEHQSLLDVDEHLELLDQFGGEQIFSIRRKYERVFEQYQQLSKELDRLNLNQKEIAQRIDLLEFQKDEIQSAELVPGEDEELEQERNRLAYSEKLITHSAKAYDHLYGEQEGLDHLQAALSHLEEILPLDETLSPVYETIQTCTYQLEEAVRELSRYRDQLEFDPNRLNEVEERLHLIQQLKRKYGDTIEDILRHGEQVERELEQLMHRDERQAELKEKIDQLYVQMESLAKELTMIRKKVATELEAKVEQELADLNMASTVFHVAFYPDAYRTARFTSAGQDLIEFQIAPNPGEPLRPLAKIASGGELSRIMLALKCIFADIEGIHTLIFDEIDTGVSGRAAQAIAEKVAVLAKKNQVLCVTHLPQVACMADFHFYISKESLNEKTRTHVELLASQDRTLELARMLGGVEVTRTTREHAEEMLRLAKKVKQNLYSESRKSHEV</sequence>
<comment type="similarity">
    <text evidence="2 9">Belongs to the RecN family.</text>
</comment>
<evidence type="ECO:0000256" key="7">
    <source>
        <dbReference type="ARBA" id="ARBA00023204"/>
    </source>
</evidence>
<dbReference type="FunFam" id="3.40.50.300:FF:000319">
    <property type="entry name" value="DNA repair protein RecN"/>
    <property type="match status" value="1"/>
</dbReference>
<evidence type="ECO:0000313" key="13">
    <source>
        <dbReference type="Proteomes" id="UP000199695"/>
    </source>
</evidence>
<keyword evidence="10" id="KW-0175">Coiled coil</keyword>
<evidence type="ECO:0000256" key="9">
    <source>
        <dbReference type="PIRNR" id="PIRNR003128"/>
    </source>
</evidence>
<dbReference type="GO" id="GO:0009432">
    <property type="term" value="P:SOS response"/>
    <property type="evidence" value="ECO:0007669"/>
    <property type="project" value="TreeGrafter"/>
</dbReference>
<dbReference type="GO" id="GO:0006310">
    <property type="term" value="P:DNA recombination"/>
    <property type="evidence" value="ECO:0007669"/>
    <property type="project" value="InterPro"/>
</dbReference>
<dbReference type="SUPFAM" id="SSF52540">
    <property type="entry name" value="P-loop containing nucleoside triphosphate hydrolases"/>
    <property type="match status" value="2"/>
</dbReference>
<dbReference type="Proteomes" id="UP000199695">
    <property type="component" value="Unassembled WGS sequence"/>
</dbReference>
<evidence type="ECO:0000256" key="1">
    <source>
        <dbReference type="ARBA" id="ARBA00003618"/>
    </source>
</evidence>
<evidence type="ECO:0000313" key="12">
    <source>
        <dbReference type="EMBL" id="SEN22234.1"/>
    </source>
</evidence>
<dbReference type="PIRSF" id="PIRSF003128">
    <property type="entry name" value="RecN"/>
    <property type="match status" value="1"/>
</dbReference>
<reference evidence="12 13" key="1">
    <citation type="submission" date="2016-10" db="EMBL/GenBank/DDBJ databases">
        <authorList>
            <person name="de Groot N.N."/>
        </authorList>
    </citation>
    <scope>NUCLEOTIDE SEQUENCE [LARGE SCALE GENOMIC DNA]</scope>
    <source>
        <strain evidence="12 13">DSM 46701</strain>
    </source>
</reference>
<dbReference type="GO" id="GO:0005524">
    <property type="term" value="F:ATP binding"/>
    <property type="evidence" value="ECO:0007669"/>
    <property type="project" value="UniProtKB-KW"/>
</dbReference>
<dbReference type="GO" id="GO:0006281">
    <property type="term" value="P:DNA repair"/>
    <property type="evidence" value="ECO:0007669"/>
    <property type="project" value="UniProtKB-KW"/>
</dbReference>
<dbReference type="PANTHER" id="PTHR11059">
    <property type="entry name" value="DNA REPAIR PROTEIN RECN"/>
    <property type="match status" value="1"/>
</dbReference>
<dbReference type="RefSeq" id="WP_089967956.1">
    <property type="nucleotide sequence ID" value="NZ_FOCQ01000007.1"/>
</dbReference>
<dbReference type="CDD" id="cd03241">
    <property type="entry name" value="ABC_RecN"/>
    <property type="match status" value="2"/>
</dbReference>
<organism evidence="12 13">
    <name type="scientific">Lihuaxuella thermophila</name>
    <dbReference type="NCBI Taxonomy" id="1173111"/>
    <lineage>
        <taxon>Bacteria</taxon>
        <taxon>Bacillati</taxon>
        <taxon>Bacillota</taxon>
        <taxon>Bacilli</taxon>
        <taxon>Bacillales</taxon>
        <taxon>Thermoactinomycetaceae</taxon>
        <taxon>Lihuaxuella</taxon>
    </lineage>
</organism>